<keyword evidence="2" id="KW-1185">Reference proteome</keyword>
<dbReference type="AlphaFoldDB" id="A0A8X6K8N4"/>
<sequence>MRYAYHNGLSFKGRSPDLIIPFSIRLENEWKDDTEILRWIEYLISSTYSFPEEPIQIHSNQVYEG</sequence>
<name>A0A8X6K8N4_TRICU</name>
<dbReference type="EMBL" id="BMAO01020015">
    <property type="protein sequence ID" value="GFQ64458.1"/>
    <property type="molecule type" value="Genomic_DNA"/>
</dbReference>
<evidence type="ECO:0000313" key="1">
    <source>
        <dbReference type="EMBL" id="GFQ64458.1"/>
    </source>
</evidence>
<comment type="caution">
    <text evidence="1">The sequence shown here is derived from an EMBL/GenBank/DDBJ whole genome shotgun (WGS) entry which is preliminary data.</text>
</comment>
<evidence type="ECO:0000313" key="2">
    <source>
        <dbReference type="Proteomes" id="UP000887116"/>
    </source>
</evidence>
<organism evidence="1 2">
    <name type="scientific">Trichonephila clavata</name>
    <name type="common">Joro spider</name>
    <name type="synonym">Nephila clavata</name>
    <dbReference type="NCBI Taxonomy" id="2740835"/>
    <lineage>
        <taxon>Eukaryota</taxon>
        <taxon>Metazoa</taxon>
        <taxon>Ecdysozoa</taxon>
        <taxon>Arthropoda</taxon>
        <taxon>Chelicerata</taxon>
        <taxon>Arachnida</taxon>
        <taxon>Araneae</taxon>
        <taxon>Araneomorphae</taxon>
        <taxon>Entelegynae</taxon>
        <taxon>Araneoidea</taxon>
        <taxon>Nephilidae</taxon>
        <taxon>Trichonephila</taxon>
    </lineage>
</organism>
<reference evidence="1" key="1">
    <citation type="submission" date="2020-07" db="EMBL/GenBank/DDBJ databases">
        <title>Multicomponent nature underlies the extraordinary mechanical properties of spider dragline silk.</title>
        <authorList>
            <person name="Kono N."/>
            <person name="Nakamura H."/>
            <person name="Mori M."/>
            <person name="Yoshida Y."/>
            <person name="Ohtoshi R."/>
            <person name="Malay A.D."/>
            <person name="Moran D.A.P."/>
            <person name="Tomita M."/>
            <person name="Numata K."/>
            <person name="Arakawa K."/>
        </authorList>
    </citation>
    <scope>NUCLEOTIDE SEQUENCE</scope>
</reference>
<protein>
    <submittedName>
        <fullName evidence="1">Uncharacterized protein</fullName>
    </submittedName>
</protein>
<feature type="non-terminal residue" evidence="1">
    <location>
        <position position="65"/>
    </location>
</feature>
<accession>A0A8X6K8N4</accession>
<proteinExistence type="predicted"/>
<gene>
    <name evidence="1" type="ORF">TNCT_187671</name>
</gene>
<dbReference type="Proteomes" id="UP000887116">
    <property type="component" value="Unassembled WGS sequence"/>
</dbReference>